<evidence type="ECO:0000256" key="6">
    <source>
        <dbReference type="PROSITE-ProRule" id="PRU00706"/>
    </source>
</evidence>
<dbReference type="AlphaFoldDB" id="A0A0G0W0E4"/>
<evidence type="ECO:0000256" key="5">
    <source>
        <dbReference type="ARBA" id="ARBA00022777"/>
    </source>
</evidence>
<dbReference type="EMBL" id="LCBF01000030">
    <property type="protein sequence ID" value="KKS06525.1"/>
    <property type="molecule type" value="Genomic_DNA"/>
</dbReference>
<proteinExistence type="inferred from homology"/>
<comment type="similarity">
    <text evidence="2 6">Belongs to the NDK family.</text>
</comment>
<dbReference type="PROSITE" id="PS51374">
    <property type="entry name" value="NDPK_LIKE"/>
    <property type="match status" value="1"/>
</dbReference>
<feature type="domain" description="Nucleoside diphosphate kinase-like" evidence="7">
    <location>
        <begin position="2"/>
        <end position="182"/>
    </location>
</feature>
<gene>
    <name evidence="8" type="ORF">UU59_C0030G0008</name>
</gene>
<name>A0A0G0W0E4_UNCKA</name>
<dbReference type="Gene3D" id="3.30.70.141">
    <property type="entry name" value="Nucleoside diphosphate kinase-like domain"/>
    <property type="match status" value="1"/>
</dbReference>
<reference evidence="8 9" key="1">
    <citation type="journal article" date="2015" name="Nature">
        <title>rRNA introns, odd ribosomes, and small enigmatic genomes across a large radiation of phyla.</title>
        <authorList>
            <person name="Brown C.T."/>
            <person name="Hug L.A."/>
            <person name="Thomas B.C."/>
            <person name="Sharon I."/>
            <person name="Castelle C.J."/>
            <person name="Singh A."/>
            <person name="Wilkins M.J."/>
            <person name="Williams K.H."/>
            <person name="Banfield J.F."/>
        </authorList>
    </citation>
    <scope>NUCLEOTIDE SEQUENCE [LARGE SCALE GENOMIC DNA]</scope>
</reference>
<dbReference type="InterPro" id="IPR034907">
    <property type="entry name" value="NDK-like_dom"/>
</dbReference>
<evidence type="ECO:0000256" key="3">
    <source>
        <dbReference type="ARBA" id="ARBA00012966"/>
    </source>
</evidence>
<dbReference type="GO" id="GO:0004550">
    <property type="term" value="F:nucleoside diphosphate kinase activity"/>
    <property type="evidence" value="ECO:0007669"/>
    <property type="project" value="UniProtKB-EC"/>
</dbReference>
<dbReference type="PATRIC" id="fig|1619131.3.peg.601"/>
<dbReference type="InterPro" id="IPR036850">
    <property type="entry name" value="NDK-like_dom_sf"/>
</dbReference>
<evidence type="ECO:0000256" key="2">
    <source>
        <dbReference type="ARBA" id="ARBA00008142"/>
    </source>
</evidence>
<evidence type="ECO:0000256" key="4">
    <source>
        <dbReference type="ARBA" id="ARBA00022679"/>
    </source>
</evidence>
<evidence type="ECO:0000256" key="1">
    <source>
        <dbReference type="ARBA" id="ARBA00001946"/>
    </source>
</evidence>
<dbReference type="EC" id="2.7.4.6" evidence="3"/>
<dbReference type="Proteomes" id="UP000034544">
    <property type="component" value="Unassembled WGS sequence"/>
</dbReference>
<comment type="caution">
    <text evidence="8">The sequence shown here is derived from an EMBL/GenBank/DDBJ whole genome shotgun (WGS) entry which is preliminary data.</text>
</comment>
<dbReference type="SUPFAM" id="SSF54919">
    <property type="entry name" value="Nucleoside diphosphate kinase, NDK"/>
    <property type="match status" value="1"/>
</dbReference>
<protein>
    <recommendedName>
        <fullName evidence="3">nucleoside-diphosphate kinase</fullName>
        <ecNumber evidence="3">2.7.4.6</ecNumber>
    </recommendedName>
</protein>
<dbReference type="SMART" id="SM00562">
    <property type="entry name" value="NDK"/>
    <property type="match status" value="1"/>
</dbReference>
<accession>A0A0G0W0E4</accession>
<keyword evidence="5 8" id="KW-0418">Kinase</keyword>
<dbReference type="PANTHER" id="PTHR11349">
    <property type="entry name" value="NUCLEOSIDE DIPHOSPHATE KINASE"/>
    <property type="match status" value="1"/>
</dbReference>
<evidence type="ECO:0000259" key="7">
    <source>
        <dbReference type="SMART" id="SM00562"/>
    </source>
</evidence>
<comment type="caution">
    <text evidence="6">Lacks conserved residue(s) required for the propagation of feature annotation.</text>
</comment>
<evidence type="ECO:0000313" key="9">
    <source>
        <dbReference type="Proteomes" id="UP000034544"/>
    </source>
</evidence>
<dbReference type="CDD" id="cd04413">
    <property type="entry name" value="NDPk_I"/>
    <property type="match status" value="1"/>
</dbReference>
<evidence type="ECO:0000313" key="8">
    <source>
        <dbReference type="EMBL" id="KKS06525.1"/>
    </source>
</evidence>
<keyword evidence="4" id="KW-0808">Transferase</keyword>
<organism evidence="8 9">
    <name type="scientific">candidate division WWE3 bacterium GW2011_GWE1_41_27</name>
    <dbReference type="NCBI Taxonomy" id="1619131"/>
    <lineage>
        <taxon>Bacteria</taxon>
        <taxon>Katanobacteria</taxon>
    </lineage>
</organism>
<comment type="cofactor">
    <cofactor evidence="1">
        <name>Mg(2+)</name>
        <dbReference type="ChEBI" id="CHEBI:18420"/>
    </cofactor>
</comment>
<dbReference type="Pfam" id="PF00334">
    <property type="entry name" value="NDK"/>
    <property type="match status" value="2"/>
</dbReference>
<sequence>MKEKTLVLLKPDAVARGITGEIIDRLEQTGLKIVGAKLLRVDKLFGSKHYNHNDEWKEMVGKRNVADCEKFGLAVKDVFGTEDVKRIGEMVDERNADFLASGPVFAIVFEGPNSVAKVRNMVGSTFPDTAPPGTIRGDYGLDSAFSGMIRKRTTYNVIHASGSVDEAAQEIELWFKPEELIDYRRVHEDLYNY</sequence>